<dbReference type="InterPro" id="IPR036869">
    <property type="entry name" value="J_dom_sf"/>
</dbReference>
<dbReference type="Pfam" id="PF14308">
    <property type="entry name" value="DnaJ-X"/>
    <property type="match status" value="1"/>
</dbReference>
<organism evidence="3 4">
    <name type="scientific">Heterobasidion irregulare (strain TC 32-1)</name>
    <dbReference type="NCBI Taxonomy" id="747525"/>
    <lineage>
        <taxon>Eukaryota</taxon>
        <taxon>Fungi</taxon>
        <taxon>Dikarya</taxon>
        <taxon>Basidiomycota</taxon>
        <taxon>Agaricomycotina</taxon>
        <taxon>Agaricomycetes</taxon>
        <taxon>Russulales</taxon>
        <taxon>Bondarzewiaceae</taxon>
        <taxon>Heterobasidion</taxon>
        <taxon>Heterobasidion annosum species complex</taxon>
    </lineage>
</organism>
<dbReference type="AlphaFoldDB" id="W4K1K0"/>
<dbReference type="HOGENOM" id="CLU_025145_3_1_1"/>
<dbReference type="PROSITE" id="PS00636">
    <property type="entry name" value="DNAJ_1"/>
    <property type="match status" value="1"/>
</dbReference>
<dbReference type="InParanoid" id="W4K1K0"/>
<evidence type="ECO:0000313" key="3">
    <source>
        <dbReference type="EMBL" id="ETW79220.1"/>
    </source>
</evidence>
<dbReference type="PRINTS" id="PR00625">
    <property type="entry name" value="JDOMAIN"/>
</dbReference>
<feature type="compositionally biased region" description="Pro residues" evidence="1">
    <location>
        <begin position="137"/>
        <end position="151"/>
    </location>
</feature>
<dbReference type="GO" id="GO:0016558">
    <property type="term" value="P:protein import into peroxisome matrix"/>
    <property type="evidence" value="ECO:0007669"/>
    <property type="project" value="TreeGrafter"/>
</dbReference>
<accession>W4K1K0</accession>
<feature type="compositionally biased region" description="Low complexity" evidence="1">
    <location>
        <begin position="201"/>
        <end position="220"/>
    </location>
</feature>
<dbReference type="InterPro" id="IPR026894">
    <property type="entry name" value="DnaJ_X"/>
</dbReference>
<dbReference type="SUPFAM" id="SSF46565">
    <property type="entry name" value="Chaperone J-domain"/>
    <property type="match status" value="1"/>
</dbReference>
<feature type="region of interest" description="Disordered" evidence="1">
    <location>
        <begin position="444"/>
        <end position="504"/>
    </location>
</feature>
<dbReference type="SMART" id="SM00271">
    <property type="entry name" value="DnaJ"/>
    <property type="match status" value="1"/>
</dbReference>
<dbReference type="PROSITE" id="PS50076">
    <property type="entry name" value="DNAJ_2"/>
    <property type="match status" value="1"/>
</dbReference>
<dbReference type="KEGG" id="hir:HETIRDRAFT_36293"/>
<dbReference type="OrthoDB" id="552049at2759"/>
<feature type="compositionally biased region" description="Basic and acidic residues" evidence="1">
    <location>
        <begin position="450"/>
        <end position="459"/>
    </location>
</feature>
<dbReference type="InterPro" id="IPR001623">
    <property type="entry name" value="DnaJ_domain"/>
</dbReference>
<dbReference type="EMBL" id="KI925461">
    <property type="protein sequence ID" value="ETW79220.1"/>
    <property type="molecule type" value="Genomic_DNA"/>
</dbReference>
<dbReference type="Proteomes" id="UP000030671">
    <property type="component" value="Unassembled WGS sequence"/>
</dbReference>
<dbReference type="Gene3D" id="1.10.287.110">
    <property type="entry name" value="DnaJ domain"/>
    <property type="match status" value="1"/>
</dbReference>
<dbReference type="InterPro" id="IPR018253">
    <property type="entry name" value="DnaJ_domain_CS"/>
</dbReference>
<evidence type="ECO:0000313" key="4">
    <source>
        <dbReference type="Proteomes" id="UP000030671"/>
    </source>
</evidence>
<feature type="compositionally biased region" description="Basic and acidic residues" evidence="1">
    <location>
        <begin position="235"/>
        <end position="256"/>
    </location>
</feature>
<dbReference type="PANTHER" id="PTHR45006:SF1">
    <property type="entry name" value="DNAJ-LIKE PROTEIN 1"/>
    <property type="match status" value="1"/>
</dbReference>
<dbReference type="Pfam" id="PF00226">
    <property type="entry name" value="DnaJ"/>
    <property type="match status" value="1"/>
</dbReference>
<dbReference type="eggNOG" id="KOG0691">
    <property type="taxonomic scope" value="Eukaryota"/>
</dbReference>
<reference evidence="3 4" key="1">
    <citation type="journal article" date="2012" name="New Phytol.">
        <title>Insight into trade-off between wood decay and parasitism from the genome of a fungal forest pathogen.</title>
        <authorList>
            <person name="Olson A."/>
            <person name="Aerts A."/>
            <person name="Asiegbu F."/>
            <person name="Belbahri L."/>
            <person name="Bouzid O."/>
            <person name="Broberg A."/>
            <person name="Canback B."/>
            <person name="Coutinho P.M."/>
            <person name="Cullen D."/>
            <person name="Dalman K."/>
            <person name="Deflorio G."/>
            <person name="van Diepen L.T."/>
            <person name="Dunand C."/>
            <person name="Duplessis S."/>
            <person name="Durling M."/>
            <person name="Gonthier P."/>
            <person name="Grimwood J."/>
            <person name="Fossdal C.G."/>
            <person name="Hansson D."/>
            <person name="Henrissat B."/>
            <person name="Hietala A."/>
            <person name="Himmelstrand K."/>
            <person name="Hoffmeister D."/>
            <person name="Hogberg N."/>
            <person name="James T.Y."/>
            <person name="Karlsson M."/>
            <person name="Kohler A."/>
            <person name="Kues U."/>
            <person name="Lee Y.H."/>
            <person name="Lin Y.C."/>
            <person name="Lind M."/>
            <person name="Lindquist E."/>
            <person name="Lombard V."/>
            <person name="Lucas S."/>
            <person name="Lunden K."/>
            <person name="Morin E."/>
            <person name="Murat C."/>
            <person name="Park J."/>
            <person name="Raffaello T."/>
            <person name="Rouze P."/>
            <person name="Salamov A."/>
            <person name="Schmutz J."/>
            <person name="Solheim H."/>
            <person name="Stahlberg J."/>
            <person name="Velez H."/>
            <person name="de Vries R.P."/>
            <person name="Wiebenga A."/>
            <person name="Woodward S."/>
            <person name="Yakovlev I."/>
            <person name="Garbelotto M."/>
            <person name="Martin F."/>
            <person name="Grigoriev I.V."/>
            <person name="Stenlid J."/>
        </authorList>
    </citation>
    <scope>NUCLEOTIDE SEQUENCE [LARGE SCALE GENOMIC DNA]</scope>
    <source>
        <strain evidence="3 4">TC 32-1</strain>
    </source>
</reference>
<feature type="compositionally biased region" description="Low complexity" evidence="1">
    <location>
        <begin position="492"/>
        <end position="504"/>
    </location>
</feature>
<name>W4K1K0_HETIT</name>
<feature type="domain" description="J" evidence="2">
    <location>
        <begin position="7"/>
        <end position="71"/>
    </location>
</feature>
<keyword evidence="4" id="KW-1185">Reference proteome</keyword>
<sequence length="504" mass="54570">MAPVETEYYDLLGVPTDASDTDLKKAYRKAAMKYHPDKNPSPDAEEKFKEMSKAYQVLSDSNLRAVYDKNGKKMTEKEGGVGVDDAAGFFANVFGGERFMDYIGEISLMKEMKSAAENMSEEEKAELEKEMNGGQTPPTPSAPGFATPPHPAHTAHIPSEAVSSSPAPDTPRASTSIVSSSPATPGEEAPPASIPSPDGEPALNPASAPASGPGSPSTSAEGDKKRPAPKKRGKVTPEQRKKAEEHDRERKRAMDERIKILTTKLVDRLRPFVEAQHPGDKDDAETKAFEEKIRKEADDLKLESFGVELLHAIGTVYISKATLFFKSRKFLGIPGFWSRIKEKGSVAKDAWGVIGSALSAQQLMHDMDRIMAKPDATPADIKALEMDVTGKIMLASWRGTRFEVVQVLRAVAENVLKEHGVSEAVLLNRAKGLMTIGTIFKSTVPDESDEERRELERMVTEAAANKPKHRTAKGTTRGAKPPTDGAHDPAAKAEASSAEPTPTA</sequence>
<proteinExistence type="predicted"/>
<dbReference type="GO" id="GO:0005829">
    <property type="term" value="C:cytosol"/>
    <property type="evidence" value="ECO:0007669"/>
    <property type="project" value="TreeGrafter"/>
</dbReference>
<dbReference type="CDD" id="cd06257">
    <property type="entry name" value="DnaJ"/>
    <property type="match status" value="1"/>
</dbReference>
<feature type="compositionally biased region" description="Polar residues" evidence="1">
    <location>
        <begin position="161"/>
        <end position="183"/>
    </location>
</feature>
<dbReference type="RefSeq" id="XP_009548750.1">
    <property type="nucleotide sequence ID" value="XM_009550455.1"/>
</dbReference>
<dbReference type="InterPro" id="IPR052814">
    <property type="entry name" value="Peroxisomal_DnaJ"/>
</dbReference>
<evidence type="ECO:0000256" key="1">
    <source>
        <dbReference type="SAM" id="MobiDB-lite"/>
    </source>
</evidence>
<evidence type="ECO:0000259" key="2">
    <source>
        <dbReference type="PROSITE" id="PS50076"/>
    </source>
</evidence>
<dbReference type="GeneID" id="20671819"/>
<dbReference type="PANTHER" id="PTHR45006">
    <property type="entry name" value="DNAJ-LIKE PROTEIN 1"/>
    <property type="match status" value="1"/>
</dbReference>
<gene>
    <name evidence="3" type="ORF">HETIRDRAFT_36293</name>
</gene>
<dbReference type="STRING" id="747525.W4K1K0"/>
<protein>
    <submittedName>
        <fullName evidence="3">Molecular chaperone, DnaJ superfamily</fullName>
    </submittedName>
</protein>
<dbReference type="FunCoup" id="W4K1K0">
    <property type="interactions" value="314"/>
</dbReference>
<feature type="region of interest" description="Disordered" evidence="1">
    <location>
        <begin position="114"/>
        <end position="256"/>
    </location>
</feature>